<evidence type="ECO:0000313" key="3">
    <source>
        <dbReference type="Proteomes" id="UP000663844"/>
    </source>
</evidence>
<dbReference type="EMBL" id="CAJNOG010000002">
    <property type="protein sequence ID" value="CAF0723712.1"/>
    <property type="molecule type" value="Genomic_DNA"/>
</dbReference>
<evidence type="ECO:0000313" key="1">
    <source>
        <dbReference type="EMBL" id="CAF0723712.1"/>
    </source>
</evidence>
<comment type="caution">
    <text evidence="2">The sequence shown here is derived from an EMBL/GenBank/DDBJ whole genome shotgun (WGS) entry which is preliminary data.</text>
</comment>
<dbReference type="Proteomes" id="UP000663845">
    <property type="component" value="Unassembled WGS sequence"/>
</dbReference>
<dbReference type="Proteomes" id="UP000663844">
    <property type="component" value="Unassembled WGS sequence"/>
</dbReference>
<proteinExistence type="predicted"/>
<evidence type="ECO:0000313" key="2">
    <source>
        <dbReference type="EMBL" id="CAF4012411.1"/>
    </source>
</evidence>
<name>A0A819PS87_9BILA</name>
<accession>A0A819PS87</accession>
<gene>
    <name evidence="1" type="ORF">JYZ213_LOCUS557</name>
    <name evidence="2" type="ORF">OXD698_LOCUS30185</name>
</gene>
<reference evidence="2" key="1">
    <citation type="submission" date="2021-02" db="EMBL/GenBank/DDBJ databases">
        <authorList>
            <person name="Nowell W R."/>
        </authorList>
    </citation>
    <scope>NUCLEOTIDE SEQUENCE</scope>
</reference>
<dbReference type="EMBL" id="CAJOAZ010003512">
    <property type="protein sequence ID" value="CAF4012411.1"/>
    <property type="molecule type" value="Genomic_DNA"/>
</dbReference>
<organism evidence="2 3">
    <name type="scientific">Adineta steineri</name>
    <dbReference type="NCBI Taxonomy" id="433720"/>
    <lineage>
        <taxon>Eukaryota</taxon>
        <taxon>Metazoa</taxon>
        <taxon>Spiralia</taxon>
        <taxon>Gnathifera</taxon>
        <taxon>Rotifera</taxon>
        <taxon>Eurotatoria</taxon>
        <taxon>Bdelloidea</taxon>
        <taxon>Adinetida</taxon>
        <taxon>Adinetidae</taxon>
        <taxon>Adineta</taxon>
    </lineage>
</organism>
<dbReference type="AlphaFoldDB" id="A0A819PS87"/>
<protein>
    <submittedName>
        <fullName evidence="2">Uncharacterized protein</fullName>
    </submittedName>
</protein>
<sequence length="418" mass="47744">MYHYFQQVFKINLAQSTINTIRQRIIQMPQLIFLKRDLTRPVGLLRHFPTDLVNSVLNELSSYELIRQGPFRTTTARATVFIRSYPSDIVLNNFLKRNTIDQLLHDINIDLTTYIQLLTNSIIKEKQVLTTIGKKILMLPKHKFLYEKLKEKYPERQLEIPILLEQTSDHHIQHQPSNSFNQLSLQSQNTSICDNSDGMSIILDPPQKNMITENIHSIPILINTLDHTQQLTSVELSRSLLNTTTCSNSNEISSSIQETHMNEKSNEQSLHSYKNLNDTSQISTDIDPYNKNSIHSEKISNIVSNVELQNITTPITNILLSTSFINSTVDQLVSNSSNESIYITSTQSQTSHTTDTNTSLNISESYNTSVNNQASYDLNGKISDMLFYWMTDVGKPLSIPHQMMYVNQPYAATNEVTI</sequence>